<evidence type="ECO:0000256" key="2">
    <source>
        <dbReference type="ARBA" id="ARBA00022737"/>
    </source>
</evidence>
<keyword evidence="4" id="KW-1185">Reference proteome</keyword>
<proteinExistence type="predicted"/>
<keyword evidence="2" id="KW-0677">Repeat</keyword>
<accession>A0AAD5WGL0</accession>
<reference evidence="3" key="1">
    <citation type="submission" date="2021-06" db="EMBL/GenBank/DDBJ databases">
        <title>Parelaphostrongylus tenuis whole genome reference sequence.</title>
        <authorList>
            <person name="Garwood T.J."/>
            <person name="Larsen P.A."/>
            <person name="Fountain-Jones N.M."/>
            <person name="Garbe J.R."/>
            <person name="Macchietto M.G."/>
            <person name="Kania S.A."/>
            <person name="Gerhold R.W."/>
            <person name="Richards J.E."/>
            <person name="Wolf T.M."/>
        </authorList>
    </citation>
    <scope>NUCLEOTIDE SEQUENCE</scope>
    <source>
        <strain evidence="3">MNPRO001-30</strain>
        <tissue evidence="3">Meninges</tissue>
    </source>
</reference>
<dbReference type="SMART" id="SM00369">
    <property type="entry name" value="LRR_TYP"/>
    <property type="match status" value="4"/>
</dbReference>
<gene>
    <name evidence="3" type="ORF">KIN20_030807</name>
</gene>
<protein>
    <submittedName>
        <fullName evidence="3">Uncharacterized protein</fullName>
    </submittedName>
</protein>
<dbReference type="InterPro" id="IPR003591">
    <property type="entry name" value="Leu-rich_rpt_typical-subtyp"/>
</dbReference>
<dbReference type="Pfam" id="PF13855">
    <property type="entry name" value="LRR_8"/>
    <property type="match status" value="1"/>
</dbReference>
<sequence>MKCNPSHLQRFLDNLLAALRGDEISISTLAKVRRSDFKAASTVLQVTQGDLKVVPSRLSELEVIELVGCELRSVESRWFALPMLLCLELADNCLGKATDFVKFKLLSRLKNLQYLSLMNNEIETIPPYFFESLPPSLITLNLSHNRLVSLPKSLVNVRNLRTLYLGHNLLSHLPRDMSDMDLRCLCVDHNRLPWLPHDLRSRRFEKLYFSNNPMVAPSPYIIGPVVPSLTSVAFASLRSHSLQEDILPWDLKMIGDNLCMKCSCCRLWTATSLLSMCLVGERVSEFADETDTMQPVTMRSFSCQKCVGRVTVSLPSPFRP</sequence>
<organism evidence="3 4">
    <name type="scientific">Parelaphostrongylus tenuis</name>
    <name type="common">Meningeal worm</name>
    <dbReference type="NCBI Taxonomy" id="148309"/>
    <lineage>
        <taxon>Eukaryota</taxon>
        <taxon>Metazoa</taxon>
        <taxon>Ecdysozoa</taxon>
        <taxon>Nematoda</taxon>
        <taxon>Chromadorea</taxon>
        <taxon>Rhabditida</taxon>
        <taxon>Rhabditina</taxon>
        <taxon>Rhabditomorpha</taxon>
        <taxon>Strongyloidea</taxon>
        <taxon>Metastrongylidae</taxon>
        <taxon>Parelaphostrongylus</taxon>
    </lineage>
</organism>
<dbReference type="PROSITE" id="PS51450">
    <property type="entry name" value="LRR"/>
    <property type="match status" value="3"/>
</dbReference>
<comment type="caution">
    <text evidence="3">The sequence shown here is derived from an EMBL/GenBank/DDBJ whole genome shotgun (WGS) entry which is preliminary data.</text>
</comment>
<dbReference type="AlphaFoldDB" id="A0AAD5WGL0"/>
<dbReference type="PANTHER" id="PTHR45712:SF22">
    <property type="entry name" value="INSULIN-LIKE GROWTH FACTOR-BINDING PROTEIN COMPLEX ACID LABILE SUBUNIT"/>
    <property type="match status" value="1"/>
</dbReference>
<evidence type="ECO:0000256" key="1">
    <source>
        <dbReference type="ARBA" id="ARBA00022614"/>
    </source>
</evidence>
<dbReference type="Gene3D" id="3.80.10.10">
    <property type="entry name" value="Ribonuclease Inhibitor"/>
    <property type="match status" value="1"/>
</dbReference>
<dbReference type="PANTHER" id="PTHR45712">
    <property type="entry name" value="AGAP008170-PA"/>
    <property type="match status" value="1"/>
</dbReference>
<dbReference type="InterPro" id="IPR032675">
    <property type="entry name" value="LRR_dom_sf"/>
</dbReference>
<dbReference type="InterPro" id="IPR050333">
    <property type="entry name" value="SLRP"/>
</dbReference>
<dbReference type="Proteomes" id="UP001196413">
    <property type="component" value="Unassembled WGS sequence"/>
</dbReference>
<evidence type="ECO:0000313" key="3">
    <source>
        <dbReference type="EMBL" id="KAJ1369367.1"/>
    </source>
</evidence>
<dbReference type="SUPFAM" id="SSF52058">
    <property type="entry name" value="L domain-like"/>
    <property type="match status" value="1"/>
</dbReference>
<evidence type="ECO:0000313" key="4">
    <source>
        <dbReference type="Proteomes" id="UP001196413"/>
    </source>
</evidence>
<dbReference type="InterPro" id="IPR001611">
    <property type="entry name" value="Leu-rich_rpt"/>
</dbReference>
<keyword evidence="1" id="KW-0433">Leucine-rich repeat</keyword>
<name>A0AAD5WGL0_PARTN</name>
<dbReference type="EMBL" id="JAHQIW010006520">
    <property type="protein sequence ID" value="KAJ1369367.1"/>
    <property type="molecule type" value="Genomic_DNA"/>
</dbReference>